<keyword evidence="8 12" id="KW-0798">TonB box</keyword>
<evidence type="ECO:0000256" key="4">
    <source>
        <dbReference type="ARBA" id="ARBA00022496"/>
    </source>
</evidence>
<keyword evidence="16" id="KW-0675">Receptor</keyword>
<dbReference type="RefSeq" id="WP_229819471.1">
    <property type="nucleotide sequence ID" value="NZ_BNCI01000002.1"/>
</dbReference>
<keyword evidence="4" id="KW-0410">Iron transport</keyword>
<dbReference type="PANTHER" id="PTHR32552:SF81">
    <property type="entry name" value="TONB-DEPENDENT OUTER MEMBRANE RECEPTOR"/>
    <property type="match status" value="1"/>
</dbReference>
<keyword evidence="2 11" id="KW-0813">Transport</keyword>
<proteinExistence type="inferred from homology"/>
<evidence type="ECO:0000256" key="1">
    <source>
        <dbReference type="ARBA" id="ARBA00004571"/>
    </source>
</evidence>
<keyword evidence="13" id="KW-0732">Signal</keyword>
<evidence type="ECO:0000259" key="15">
    <source>
        <dbReference type="Pfam" id="PF07715"/>
    </source>
</evidence>
<dbReference type="Gene3D" id="2.40.170.20">
    <property type="entry name" value="TonB-dependent receptor, beta-barrel domain"/>
    <property type="match status" value="2"/>
</dbReference>
<keyword evidence="3 11" id="KW-1134">Transmembrane beta strand</keyword>
<dbReference type="Pfam" id="PF00593">
    <property type="entry name" value="TonB_dep_Rec_b-barrel"/>
    <property type="match status" value="1"/>
</dbReference>
<dbReference type="EMBL" id="BNCI01000002">
    <property type="protein sequence ID" value="GHF31353.1"/>
    <property type="molecule type" value="Genomic_DNA"/>
</dbReference>
<evidence type="ECO:0000256" key="10">
    <source>
        <dbReference type="ARBA" id="ARBA00023237"/>
    </source>
</evidence>
<keyword evidence="7" id="KW-0406">Ion transport</keyword>
<name>A0A919AXQ5_9PROT</name>
<gene>
    <name evidence="16" type="ORF">GCM10017044_28610</name>
</gene>
<dbReference type="Pfam" id="PF07715">
    <property type="entry name" value="Plug"/>
    <property type="match status" value="1"/>
</dbReference>
<dbReference type="InterPro" id="IPR012910">
    <property type="entry name" value="Plug_dom"/>
</dbReference>
<dbReference type="InterPro" id="IPR000531">
    <property type="entry name" value="Beta-barrel_TonB"/>
</dbReference>
<evidence type="ECO:0000256" key="3">
    <source>
        <dbReference type="ARBA" id="ARBA00022452"/>
    </source>
</evidence>
<reference evidence="16" key="2">
    <citation type="submission" date="2020-09" db="EMBL/GenBank/DDBJ databases">
        <authorList>
            <person name="Sun Q."/>
            <person name="Kim S."/>
        </authorList>
    </citation>
    <scope>NUCLEOTIDE SEQUENCE</scope>
    <source>
        <strain evidence="16">KCTC 42590</strain>
    </source>
</reference>
<keyword evidence="5 11" id="KW-0812">Transmembrane</keyword>
<keyword evidence="10 11" id="KW-0998">Cell outer membrane</keyword>
<evidence type="ECO:0000256" key="5">
    <source>
        <dbReference type="ARBA" id="ARBA00022692"/>
    </source>
</evidence>
<protein>
    <submittedName>
        <fullName evidence="16">TonB-dependent receptor</fullName>
    </submittedName>
</protein>
<dbReference type="InterPro" id="IPR039426">
    <property type="entry name" value="TonB-dep_rcpt-like"/>
</dbReference>
<reference evidence="16" key="1">
    <citation type="journal article" date="2014" name="Int. J. Syst. Evol. Microbiol.">
        <title>Complete genome sequence of Corynebacterium casei LMG S-19264T (=DSM 44701T), isolated from a smear-ripened cheese.</title>
        <authorList>
            <consortium name="US DOE Joint Genome Institute (JGI-PGF)"/>
            <person name="Walter F."/>
            <person name="Albersmeier A."/>
            <person name="Kalinowski J."/>
            <person name="Ruckert C."/>
        </authorList>
    </citation>
    <scope>NUCLEOTIDE SEQUENCE</scope>
    <source>
        <strain evidence="16">KCTC 42590</strain>
    </source>
</reference>
<evidence type="ECO:0000256" key="9">
    <source>
        <dbReference type="ARBA" id="ARBA00023136"/>
    </source>
</evidence>
<dbReference type="GO" id="GO:0009279">
    <property type="term" value="C:cell outer membrane"/>
    <property type="evidence" value="ECO:0007669"/>
    <property type="project" value="UniProtKB-SubCell"/>
</dbReference>
<evidence type="ECO:0000313" key="16">
    <source>
        <dbReference type="EMBL" id="GHF31353.1"/>
    </source>
</evidence>
<feature type="domain" description="TonB-dependent receptor-like beta-barrel" evidence="14">
    <location>
        <begin position="338"/>
        <end position="813"/>
    </location>
</feature>
<sequence>MPLKRKLSETRFNLLSSVATTTFAITAITAPSMAAPAEGGLEEIVVTATKRSASMQDVPVAVTAMSETTIDQMNVDVFTDYLMQLPGVSSGGAGPGQGTIYIRGMASTTPNLTTAGVAGLAPNVALYLDEQPVTQVGRNLDVYAADLNRIEVLPGSQGTLFGASSQAGTIRLITNKPNLNEFSGRVSGGISFTEGGEMSEKIEAMINYPIIEDKFAVRGVMFVDNQGGYIDNVAGTRSASESARFAGSVMRPNGTMTSPGFQAGSDLSGVNFLEARNEALVEKDFNDASYTGFRVSALYDVNEDWTVDVMHMRQRIDTDGVFFIDPELDDSDDLSVQRFSPDETEDEFDNTALTLTGKIGALEMVYAGAYLNRDTDQIVDYTDYMFVGQYLPYYICDAAVTYPGDAAPSGTCQAPNLYVASETETEVWTHELRFTTPEEHPLRATFGGFYSDQTLVERNDFTYPGSTNVIGYTPDQIGFPQNGALPGSSVSDPSVRPPGVIFFNDITRTDKQKGLFGELTYDVTEALSLTFGARWHDVDVRLKGSANSSFFNLFYGYDADFFGTNLDEQFDGTQVINGVEVPKGAEAKGWVFKGNVSYQPNDDTLVYFTYSEGFRPGLPNRPAGAGGGAVPAVVRTDEVTNYEFGWKLDLFDNSVRFNGSAFLIDVKDLQTTIFDPTVTNLFFSDNAANAEIKGIEGDITWAPASVPGLTVSGAFSILDTEIKELVGASVAIAGPGEDLSYAPSFQGNLRARYEWDWKSDWIAHVQPSLAYSASSYSDIVLINRAKQDSYVMMGLAVGVTNSKYSFEIFGENLTDERAQLNNNLVFDRERIAINRPRTIGVRFGVDF</sequence>
<feature type="chain" id="PRO_5038034494" evidence="13">
    <location>
        <begin position="35"/>
        <end position="847"/>
    </location>
</feature>
<evidence type="ECO:0000256" key="7">
    <source>
        <dbReference type="ARBA" id="ARBA00023065"/>
    </source>
</evidence>
<evidence type="ECO:0000256" key="11">
    <source>
        <dbReference type="PROSITE-ProRule" id="PRU01360"/>
    </source>
</evidence>
<keyword evidence="9 11" id="KW-0472">Membrane</keyword>
<evidence type="ECO:0000259" key="14">
    <source>
        <dbReference type="Pfam" id="PF00593"/>
    </source>
</evidence>
<comment type="subcellular location">
    <subcellularLocation>
        <location evidence="1 11">Cell outer membrane</location>
        <topology evidence="1 11">Multi-pass membrane protein</topology>
    </subcellularLocation>
</comment>
<dbReference type="PANTHER" id="PTHR32552">
    <property type="entry name" value="FERRICHROME IRON RECEPTOR-RELATED"/>
    <property type="match status" value="1"/>
</dbReference>
<organism evidence="16 17">
    <name type="scientific">Kordiimonas sediminis</name>
    <dbReference type="NCBI Taxonomy" id="1735581"/>
    <lineage>
        <taxon>Bacteria</taxon>
        <taxon>Pseudomonadati</taxon>
        <taxon>Pseudomonadota</taxon>
        <taxon>Alphaproteobacteria</taxon>
        <taxon>Kordiimonadales</taxon>
        <taxon>Kordiimonadaceae</taxon>
        <taxon>Kordiimonas</taxon>
    </lineage>
</organism>
<keyword evidence="6" id="KW-0408">Iron</keyword>
<evidence type="ECO:0000256" key="2">
    <source>
        <dbReference type="ARBA" id="ARBA00022448"/>
    </source>
</evidence>
<dbReference type="Proteomes" id="UP000630923">
    <property type="component" value="Unassembled WGS sequence"/>
</dbReference>
<evidence type="ECO:0000256" key="6">
    <source>
        <dbReference type="ARBA" id="ARBA00023004"/>
    </source>
</evidence>
<dbReference type="GO" id="GO:0006826">
    <property type="term" value="P:iron ion transport"/>
    <property type="evidence" value="ECO:0007669"/>
    <property type="project" value="UniProtKB-KW"/>
</dbReference>
<comment type="similarity">
    <text evidence="11 12">Belongs to the TonB-dependent receptor family.</text>
</comment>
<dbReference type="SUPFAM" id="SSF56935">
    <property type="entry name" value="Porins"/>
    <property type="match status" value="1"/>
</dbReference>
<evidence type="ECO:0000256" key="13">
    <source>
        <dbReference type="SAM" id="SignalP"/>
    </source>
</evidence>
<evidence type="ECO:0000313" key="17">
    <source>
        <dbReference type="Proteomes" id="UP000630923"/>
    </source>
</evidence>
<comment type="caution">
    <text evidence="16">The sequence shown here is derived from an EMBL/GenBank/DDBJ whole genome shotgun (WGS) entry which is preliminary data.</text>
</comment>
<dbReference type="AlphaFoldDB" id="A0A919AXQ5"/>
<evidence type="ECO:0000256" key="12">
    <source>
        <dbReference type="RuleBase" id="RU003357"/>
    </source>
</evidence>
<dbReference type="PROSITE" id="PS52016">
    <property type="entry name" value="TONB_DEPENDENT_REC_3"/>
    <property type="match status" value="1"/>
</dbReference>
<accession>A0A919AXQ5</accession>
<dbReference type="InterPro" id="IPR036942">
    <property type="entry name" value="Beta-barrel_TonB_sf"/>
</dbReference>
<feature type="domain" description="TonB-dependent receptor plug" evidence="15">
    <location>
        <begin position="55"/>
        <end position="169"/>
    </location>
</feature>
<keyword evidence="17" id="KW-1185">Reference proteome</keyword>
<evidence type="ECO:0000256" key="8">
    <source>
        <dbReference type="ARBA" id="ARBA00023077"/>
    </source>
</evidence>
<feature type="signal peptide" evidence="13">
    <location>
        <begin position="1"/>
        <end position="34"/>
    </location>
</feature>